<name>A0A1H7WFH6_9BACI</name>
<keyword evidence="2" id="KW-1185">Reference proteome</keyword>
<evidence type="ECO:0000313" key="2">
    <source>
        <dbReference type="Proteomes" id="UP000198553"/>
    </source>
</evidence>
<dbReference type="STRING" id="930146.SAMN05192533_101376"/>
<reference evidence="2" key="1">
    <citation type="submission" date="2016-10" db="EMBL/GenBank/DDBJ databases">
        <authorList>
            <person name="Varghese N."/>
            <person name="Submissions S."/>
        </authorList>
    </citation>
    <scope>NUCLEOTIDE SEQUENCE [LARGE SCALE GENOMIC DNA]</scope>
    <source>
        <strain evidence="2">B48,IBRC-M 10115,DSM 25386,CECT 8001</strain>
    </source>
</reference>
<protein>
    <submittedName>
        <fullName evidence="1">Uncharacterized protein</fullName>
    </submittedName>
</protein>
<organism evidence="1 2">
    <name type="scientific">Mesobacillus persicus</name>
    <dbReference type="NCBI Taxonomy" id="930146"/>
    <lineage>
        <taxon>Bacteria</taxon>
        <taxon>Bacillati</taxon>
        <taxon>Bacillota</taxon>
        <taxon>Bacilli</taxon>
        <taxon>Bacillales</taxon>
        <taxon>Bacillaceae</taxon>
        <taxon>Mesobacillus</taxon>
    </lineage>
</organism>
<dbReference type="AlphaFoldDB" id="A0A1H7WFH6"/>
<dbReference type="Proteomes" id="UP000198553">
    <property type="component" value="Unassembled WGS sequence"/>
</dbReference>
<dbReference type="EMBL" id="FOBW01000001">
    <property type="protein sequence ID" value="SEM19647.1"/>
    <property type="molecule type" value="Genomic_DNA"/>
</dbReference>
<accession>A0A1H7WFH6</accession>
<sequence length="49" mass="5601">MNCYKNKLFWEKVLSSLLLVNFVLFKPAIAILHLGYINQKSNIYKGAVG</sequence>
<proteinExistence type="predicted"/>
<gene>
    <name evidence="1" type="ORF">SAMN05192533_101376</name>
</gene>
<evidence type="ECO:0000313" key="1">
    <source>
        <dbReference type="EMBL" id="SEM19647.1"/>
    </source>
</evidence>